<evidence type="ECO:0000313" key="4">
    <source>
        <dbReference type="Proteomes" id="UP000243579"/>
    </source>
</evidence>
<reference evidence="3 4" key="1">
    <citation type="journal article" date="2014" name="Genome Biol. Evol.">
        <title>The secreted proteins of Achlya hypogyna and Thraustotheca clavata identify the ancestral oomycete secretome and reveal gene acquisitions by horizontal gene transfer.</title>
        <authorList>
            <person name="Misner I."/>
            <person name="Blouin N."/>
            <person name="Leonard G."/>
            <person name="Richards T.A."/>
            <person name="Lane C.E."/>
        </authorList>
    </citation>
    <scope>NUCLEOTIDE SEQUENCE [LARGE SCALE GENOMIC DNA]</scope>
    <source>
        <strain evidence="3 4">ATCC 48635</strain>
    </source>
</reference>
<dbReference type="InterPro" id="IPR051210">
    <property type="entry name" value="Ub_ligase/GEF_domain"/>
</dbReference>
<keyword evidence="4" id="KW-1185">Reference proteome</keyword>
<dbReference type="OrthoDB" id="5981550at2759"/>
<sequence>MDGAYAEEIGLLFDEIANKRNGTVTSAEVATVLPFTAGAAMRDLLMVVDEMKQKKLELDKKKFTRFLTKRIYSCWNSHLNQHENVSLSHVIITLKRRRHMKTFSEFYLSRGVAGAQLVGPEAGATAFKASRQGASRLALDNNEIESSVDDALKGVTNRGLTKEELHDQWLWSQRKEAVHACRTFKSAMQSVFAIVFNQHTRRLERHVVVISTRGAQVYSSRYFVVLVARDAGKLAIACTSYLGGPIYLSRKRGCPHGAPPDIVLTSAIFTPKDNKDVSVGLAEPNLQEPPPPDARLPFSALRTAPLDAYELARIAPPNYWFYSLHALHVEHVSCGHGAITFSSNGALYEWSSREAVHHYCFYVSQRAYILEDDATPADIKAVLVADTETMCSLWTEAKVKMGPRSVQNELKHIKAVATGHSFSTALTTDGQVYAWGQGIGIANPTGFTTPRKLSGFAKPITKIICGVHHVLGADSLGIAYAWGCNAHGQLGQGHLDDSLEPEPVRLLKDRFVIDIAAGDDHSVFLTDVGDVFSCGNNWSGQLGLPGVGHISTPSLVEFPPECADPIYLLQAMGATTAAVSVTGAVFQWGLCAVPLLGLVARHAPQRLLFSSMDTNKAMKGFGVLGDQDPVYIITGLALAAGAVVLTTVSTPYSSLVPTKKTGSEHHT</sequence>
<proteinExistence type="predicted"/>
<protein>
    <recommendedName>
        <fullName evidence="5">Regulator of chromosome condensation (RCC1)-like protein</fullName>
    </recommendedName>
</protein>
<dbReference type="PANTHER" id="PTHR22870:SF408">
    <property type="entry name" value="OS09G0560450 PROTEIN"/>
    <property type="match status" value="1"/>
</dbReference>
<dbReference type="Pfam" id="PF13540">
    <property type="entry name" value="RCC1_2"/>
    <property type="match status" value="1"/>
</dbReference>
<gene>
    <name evidence="3" type="ORF">ACHHYP_13264</name>
</gene>
<organism evidence="3 4">
    <name type="scientific">Achlya hypogyna</name>
    <name type="common">Oomycete</name>
    <name type="synonym">Protoachlya hypogyna</name>
    <dbReference type="NCBI Taxonomy" id="1202772"/>
    <lineage>
        <taxon>Eukaryota</taxon>
        <taxon>Sar</taxon>
        <taxon>Stramenopiles</taxon>
        <taxon>Oomycota</taxon>
        <taxon>Saprolegniomycetes</taxon>
        <taxon>Saprolegniales</taxon>
        <taxon>Achlyaceae</taxon>
        <taxon>Achlya</taxon>
    </lineage>
</organism>
<dbReference type="PROSITE" id="PS00626">
    <property type="entry name" value="RCC1_2"/>
    <property type="match status" value="1"/>
</dbReference>
<evidence type="ECO:0000313" key="3">
    <source>
        <dbReference type="EMBL" id="OQR84544.1"/>
    </source>
</evidence>
<evidence type="ECO:0000256" key="1">
    <source>
        <dbReference type="ARBA" id="ARBA00022737"/>
    </source>
</evidence>
<evidence type="ECO:0008006" key="5">
    <source>
        <dbReference type="Google" id="ProtNLM"/>
    </source>
</evidence>
<name>A0A1V9YFL0_ACHHY</name>
<dbReference type="Pfam" id="PF00415">
    <property type="entry name" value="RCC1"/>
    <property type="match status" value="2"/>
</dbReference>
<dbReference type="Gene3D" id="2.130.10.30">
    <property type="entry name" value="Regulator of chromosome condensation 1/beta-lactamase-inhibitor protein II"/>
    <property type="match status" value="1"/>
</dbReference>
<dbReference type="InterPro" id="IPR000408">
    <property type="entry name" value="Reg_chr_condens"/>
</dbReference>
<dbReference type="AlphaFoldDB" id="A0A1V9YFL0"/>
<dbReference type="EMBL" id="JNBR01001851">
    <property type="protein sequence ID" value="OQR84544.1"/>
    <property type="molecule type" value="Genomic_DNA"/>
</dbReference>
<dbReference type="PROSITE" id="PS50012">
    <property type="entry name" value="RCC1_3"/>
    <property type="match status" value="2"/>
</dbReference>
<feature type="repeat" description="RCC1" evidence="2">
    <location>
        <begin position="477"/>
        <end position="528"/>
    </location>
</feature>
<evidence type="ECO:0000256" key="2">
    <source>
        <dbReference type="PROSITE-ProRule" id="PRU00235"/>
    </source>
</evidence>
<comment type="caution">
    <text evidence="3">The sequence shown here is derived from an EMBL/GenBank/DDBJ whole genome shotgun (WGS) entry which is preliminary data.</text>
</comment>
<feature type="repeat" description="RCC1" evidence="2">
    <location>
        <begin position="430"/>
        <end position="476"/>
    </location>
</feature>
<keyword evidence="1" id="KW-0677">Repeat</keyword>
<dbReference type="InterPro" id="IPR009091">
    <property type="entry name" value="RCC1/BLIP-II"/>
</dbReference>
<dbReference type="PRINTS" id="PR00633">
    <property type="entry name" value="RCCNDNSATION"/>
</dbReference>
<dbReference type="PANTHER" id="PTHR22870">
    <property type="entry name" value="REGULATOR OF CHROMOSOME CONDENSATION"/>
    <property type="match status" value="1"/>
</dbReference>
<dbReference type="SUPFAM" id="SSF50985">
    <property type="entry name" value="RCC1/BLIP-II"/>
    <property type="match status" value="1"/>
</dbReference>
<dbReference type="STRING" id="1202772.A0A1V9YFL0"/>
<dbReference type="Proteomes" id="UP000243579">
    <property type="component" value="Unassembled WGS sequence"/>
</dbReference>
<accession>A0A1V9YFL0</accession>